<dbReference type="EMBL" id="VIGC01000001">
    <property type="protein sequence ID" value="TQE97974.1"/>
    <property type="molecule type" value="Genomic_DNA"/>
</dbReference>
<gene>
    <name evidence="1" type="ORF">FKZ61_00930</name>
</gene>
<comment type="caution">
    <text evidence="1">The sequence shown here is derived from an EMBL/GenBank/DDBJ whole genome shotgun (WGS) entry which is preliminary data.</text>
</comment>
<dbReference type="Pfam" id="PF11236">
    <property type="entry name" value="DUF3037"/>
    <property type="match status" value="1"/>
</dbReference>
<evidence type="ECO:0000313" key="1">
    <source>
        <dbReference type="EMBL" id="TQE97974.1"/>
    </source>
</evidence>
<dbReference type="RefSeq" id="WP_141608187.1">
    <property type="nucleotide sequence ID" value="NZ_VIGC02000001.1"/>
</dbReference>
<dbReference type="Proteomes" id="UP000317371">
    <property type="component" value="Unassembled WGS sequence"/>
</dbReference>
<protein>
    <submittedName>
        <fullName evidence="1">DUF3037 domain-containing protein</fullName>
    </submittedName>
</protein>
<name>A0A540VMI0_9CHLR</name>
<reference evidence="1 2" key="1">
    <citation type="submission" date="2019-06" db="EMBL/GenBank/DDBJ databases">
        <title>Genome sequence of Litorilinea aerophila BAA-2444.</title>
        <authorList>
            <person name="Maclea K.S."/>
            <person name="Maurais E.G."/>
            <person name="Iannazzi L.C."/>
        </authorList>
    </citation>
    <scope>NUCLEOTIDE SEQUENCE [LARGE SCALE GENOMIC DNA]</scope>
    <source>
        <strain evidence="1 2">ATCC BAA-2444</strain>
    </source>
</reference>
<dbReference type="AlphaFoldDB" id="A0A540VMI0"/>
<dbReference type="OrthoDB" id="9803207at2"/>
<dbReference type="InParanoid" id="A0A540VMI0"/>
<sequence length="130" mass="14644">MPTLSSYDYAFIRVVPRLERDEFLTVGVILFCRTRRFLGACIELDRARLRAMAPDLDADEVQAHLDLILRICAGEGPIGALGQAESFHWLVAPHNTVIQTSPVHCGLCHDPAQALEALMARWVRREHRPT</sequence>
<evidence type="ECO:0000313" key="2">
    <source>
        <dbReference type="Proteomes" id="UP000317371"/>
    </source>
</evidence>
<accession>A0A540VMI0</accession>
<keyword evidence="2" id="KW-1185">Reference proteome</keyword>
<proteinExistence type="predicted"/>
<organism evidence="1 2">
    <name type="scientific">Litorilinea aerophila</name>
    <dbReference type="NCBI Taxonomy" id="1204385"/>
    <lineage>
        <taxon>Bacteria</taxon>
        <taxon>Bacillati</taxon>
        <taxon>Chloroflexota</taxon>
        <taxon>Caldilineae</taxon>
        <taxon>Caldilineales</taxon>
        <taxon>Caldilineaceae</taxon>
        <taxon>Litorilinea</taxon>
    </lineage>
</organism>
<dbReference type="InterPro" id="IPR021398">
    <property type="entry name" value="DUF3037"/>
</dbReference>